<keyword evidence="3" id="KW-1185">Reference proteome</keyword>
<gene>
    <name evidence="2" type="ORF">SCF082_LOCUS4506</name>
</gene>
<evidence type="ECO:0000313" key="2">
    <source>
        <dbReference type="EMBL" id="CAK8995781.1"/>
    </source>
</evidence>
<keyword evidence="1" id="KW-1133">Transmembrane helix</keyword>
<feature type="transmembrane region" description="Helical" evidence="1">
    <location>
        <begin position="6"/>
        <end position="35"/>
    </location>
</feature>
<accession>A0ABP0I1G1</accession>
<reference evidence="2 3" key="1">
    <citation type="submission" date="2024-02" db="EMBL/GenBank/DDBJ databases">
        <authorList>
            <person name="Chen Y."/>
            <person name="Shah S."/>
            <person name="Dougan E. K."/>
            <person name="Thang M."/>
            <person name="Chan C."/>
        </authorList>
    </citation>
    <scope>NUCLEOTIDE SEQUENCE [LARGE SCALE GENOMIC DNA]</scope>
</reference>
<dbReference type="Proteomes" id="UP001642464">
    <property type="component" value="Unassembled WGS sequence"/>
</dbReference>
<comment type="caution">
    <text evidence="2">The sequence shown here is derived from an EMBL/GenBank/DDBJ whole genome shotgun (WGS) entry which is preliminary data.</text>
</comment>
<dbReference type="EMBL" id="CAXAMM010002336">
    <property type="protein sequence ID" value="CAK8995781.1"/>
    <property type="molecule type" value="Genomic_DNA"/>
</dbReference>
<name>A0ABP0I1G1_9DINO</name>
<evidence type="ECO:0000256" key="1">
    <source>
        <dbReference type="SAM" id="Phobius"/>
    </source>
</evidence>
<feature type="transmembrane region" description="Helical" evidence="1">
    <location>
        <begin position="199"/>
        <end position="219"/>
    </location>
</feature>
<sequence>MESMEATWMVVAVASYMICVYSMGTTGPLTALAALRSKEVENQDQSKTAEIMVRIHNRRLKAWVAGTALSSVCAEGYCFFLLVQSQFHGGLQDFAYSLHFWTAFTSSAITRWASRPTGQTSPEQTMVVSTILNLLGVINSLDLSTHLMCANYLGRAFVGSFSPDIWFTVRLNFYLLPAFVACAYWRLGPERDSSILPALFINELISVVFISVILGQLNYLTIRQEQSTMELEENLKKEEIHTRETESILKAAKGLLAVMCDCCEQLSPEWEILKPSNKFLEMFRFPSSSEEKPTNFSLLELIALDDRDRFTHFIDTSEVEAVTSLHLRMHDFSGGSVDVQLFHVPVPNLSEEACTLRPRHLVGFNVKDIREPRLLRRDIPSIPEGEVLEDYSEECASVSSSEEASQSSQSSHRLKAQVENMTFASKDPAFLSHLLQHVHLLERVKLTLDLHTCQEGYAIREMTLSFHKEPAGASSSSSLYFYKFLKKRSRAEVEDFLQEHVNSFYYGVDCSERCAGVKMKIPNVGAIMVGEMTVQEIRLSEEQFHLELDMRNLVGRK</sequence>
<keyword evidence="1" id="KW-0472">Membrane</keyword>
<organism evidence="2 3">
    <name type="scientific">Durusdinium trenchii</name>
    <dbReference type="NCBI Taxonomy" id="1381693"/>
    <lineage>
        <taxon>Eukaryota</taxon>
        <taxon>Sar</taxon>
        <taxon>Alveolata</taxon>
        <taxon>Dinophyceae</taxon>
        <taxon>Suessiales</taxon>
        <taxon>Symbiodiniaceae</taxon>
        <taxon>Durusdinium</taxon>
    </lineage>
</organism>
<evidence type="ECO:0008006" key="4">
    <source>
        <dbReference type="Google" id="ProtNLM"/>
    </source>
</evidence>
<proteinExistence type="predicted"/>
<feature type="transmembrane region" description="Helical" evidence="1">
    <location>
        <begin position="62"/>
        <end position="82"/>
    </location>
</feature>
<keyword evidence="1" id="KW-0812">Transmembrane</keyword>
<evidence type="ECO:0000313" key="3">
    <source>
        <dbReference type="Proteomes" id="UP001642464"/>
    </source>
</evidence>
<protein>
    <recommendedName>
        <fullName evidence="4">Mannosyltransferase</fullName>
    </recommendedName>
</protein>
<feature type="transmembrane region" description="Helical" evidence="1">
    <location>
        <begin position="165"/>
        <end position="187"/>
    </location>
</feature>